<feature type="domain" description="Protein kinase" evidence="8">
    <location>
        <begin position="75"/>
        <end position="361"/>
    </location>
</feature>
<feature type="transmembrane region" description="Helical" evidence="7">
    <location>
        <begin position="386"/>
        <end position="407"/>
    </location>
</feature>
<dbReference type="RefSeq" id="WP_134674421.1">
    <property type="nucleotide sequence ID" value="NZ_SPUH01000001.1"/>
</dbReference>
<dbReference type="InterPro" id="IPR019734">
    <property type="entry name" value="TPR_rpt"/>
</dbReference>
<dbReference type="Gene3D" id="3.30.200.20">
    <property type="entry name" value="Phosphorylase Kinase, domain 1"/>
    <property type="match status" value="1"/>
</dbReference>
<evidence type="ECO:0000256" key="6">
    <source>
        <dbReference type="SAM" id="MobiDB-lite"/>
    </source>
</evidence>
<evidence type="ECO:0000259" key="8">
    <source>
        <dbReference type="PROSITE" id="PS50011"/>
    </source>
</evidence>
<dbReference type="PROSITE" id="PS00108">
    <property type="entry name" value="PROTEIN_KINASE_ST"/>
    <property type="match status" value="1"/>
</dbReference>
<dbReference type="Pfam" id="PF00069">
    <property type="entry name" value="Pkinase"/>
    <property type="match status" value="1"/>
</dbReference>
<dbReference type="InterPro" id="IPR011009">
    <property type="entry name" value="Kinase-like_dom_sf"/>
</dbReference>
<feature type="region of interest" description="Disordered" evidence="6">
    <location>
        <begin position="929"/>
        <end position="950"/>
    </location>
</feature>
<accession>A0A4Z1R7Y0</accession>
<feature type="binding site" evidence="5">
    <location>
        <position position="106"/>
    </location>
    <ligand>
        <name>ATP</name>
        <dbReference type="ChEBI" id="CHEBI:30616"/>
    </ligand>
</feature>
<keyword evidence="7" id="KW-0812">Transmembrane</keyword>
<evidence type="ECO:0000256" key="4">
    <source>
        <dbReference type="ARBA" id="ARBA00022840"/>
    </source>
</evidence>
<comment type="caution">
    <text evidence="9">The sequence shown here is derived from an EMBL/GenBank/DDBJ whole genome shotgun (WGS) entry which is preliminary data.</text>
</comment>
<dbReference type="Proteomes" id="UP000298681">
    <property type="component" value="Unassembled WGS sequence"/>
</dbReference>
<keyword evidence="7" id="KW-1133">Transmembrane helix</keyword>
<dbReference type="Gene3D" id="1.10.510.10">
    <property type="entry name" value="Transferase(Phosphotransferase) domain 1"/>
    <property type="match status" value="1"/>
</dbReference>
<keyword evidence="2 5" id="KW-0547">Nucleotide-binding</keyword>
<dbReference type="SUPFAM" id="SSF48452">
    <property type="entry name" value="TPR-like"/>
    <property type="match status" value="3"/>
</dbReference>
<evidence type="ECO:0000256" key="1">
    <source>
        <dbReference type="ARBA" id="ARBA00022679"/>
    </source>
</evidence>
<reference evidence="9 10" key="1">
    <citation type="submission" date="2019-01" db="EMBL/GenBank/DDBJ databases">
        <authorList>
            <person name="Zhang S."/>
        </authorList>
    </citation>
    <scope>NUCLEOTIDE SEQUENCE [LARGE SCALE GENOMIC DNA]</scope>
    <source>
        <strain evidence="9 10">1626</strain>
    </source>
</reference>
<dbReference type="PANTHER" id="PTHR43289:SF34">
    <property type="entry name" value="SERINE_THREONINE-PROTEIN KINASE YBDM-RELATED"/>
    <property type="match status" value="1"/>
</dbReference>
<evidence type="ECO:0000256" key="5">
    <source>
        <dbReference type="PROSITE-ProRule" id="PRU10141"/>
    </source>
</evidence>
<dbReference type="Pfam" id="PF13424">
    <property type="entry name" value="TPR_12"/>
    <property type="match status" value="1"/>
</dbReference>
<evidence type="ECO:0000256" key="7">
    <source>
        <dbReference type="SAM" id="Phobius"/>
    </source>
</evidence>
<dbReference type="Gene3D" id="1.25.40.10">
    <property type="entry name" value="Tetratricopeptide repeat domain"/>
    <property type="match status" value="3"/>
</dbReference>
<proteinExistence type="predicted"/>
<sequence length="950" mass="102606">MDAARWQQVSAQLDALLDLELPRRSALLARIRAEDPALAAELDRLLALEHTDSPLDTPLVAPLPGARPGLSVGPYRLEHLLGEGGMGQVWLARRDDGLYQRRVALKLLRPGLADPGLRLRFTRERQILARLEHAHIARLLDAGISADQQPYLALDYVDGEPITDWCTRRDAGIEECLQLFLQVCDAVSHAHANLIVHRDLKPSNILVTPLDDVRLLDFGIAKLLDAPEPAVERTRTGLRAFTLHYAAPEQIRGEPVTTMTDVYSLGMVLYELIAGAKPYALKRPSDAQWEEAILGIDPPRPSAVLQRRADEAAPHGKPALRRRARRSAGDLDNIVLKALAKRPGQRYPSVEAFALDLQRYLDGRPVLARPHGLLYRTRKYVRRHRWPLATAAAITVVLALALAILGWQRAQAQRETDRARAMQALVVGLFEHAGSARAARPLDVRELLDAGQARGAVELAGQPGLHAELLGVLARLRLGLGDYARALDLLDRQAALIDEAGDVPASLRLEASANRGRALRLLGRPADCIARMDPARALAHGSEGRLPAQAAEYYAQLGRCRRQTGEMASAEALFRHALALRRGRAPLGPGVAENLADLASLHAARGHTAAARRGYQSALAELQRGMGARHPLAIDILRALCAVERDGGRIAQAERHCADAVSLAQALHGSHHPDTIDARRLLAALHVDQGRLTEAETEFREAHAWLLARLGPDHVDVARNLNSLAIVAWERGDTAAALRDLDAATAMLAARGPSHGLADVMFNLALVRADSGDAQAALPSLEESLALRRELLGDDHPLIGVAQRLRGELLLRLGRDADALVALRDAARLTRAGYGGDHPQARRAEHALALAEARGDPQRALQRLDPLAAAEAVDLEARKAAWLAGASAAALRCTGGDVARGQRDGGRIAGELRSAFPEGGSVRRQATDLLSPCGTLPDEQAGAASRAAGR</sequence>
<dbReference type="PROSITE" id="PS50011">
    <property type="entry name" value="PROTEIN_KINASE_DOM"/>
    <property type="match status" value="1"/>
</dbReference>
<keyword evidence="7" id="KW-0472">Membrane</keyword>
<organism evidence="9 10">
    <name type="scientific">Luteimonas yindakuii</name>
    <dbReference type="NCBI Taxonomy" id="2565782"/>
    <lineage>
        <taxon>Bacteria</taxon>
        <taxon>Pseudomonadati</taxon>
        <taxon>Pseudomonadota</taxon>
        <taxon>Gammaproteobacteria</taxon>
        <taxon>Lysobacterales</taxon>
        <taxon>Lysobacteraceae</taxon>
        <taxon>Luteimonas</taxon>
    </lineage>
</organism>
<dbReference type="InterPro" id="IPR017441">
    <property type="entry name" value="Protein_kinase_ATP_BS"/>
</dbReference>
<dbReference type="InterPro" id="IPR011990">
    <property type="entry name" value="TPR-like_helical_dom_sf"/>
</dbReference>
<name>A0A4Z1R7Y0_9GAMM</name>
<dbReference type="AlphaFoldDB" id="A0A4Z1R7Y0"/>
<dbReference type="SUPFAM" id="SSF56112">
    <property type="entry name" value="Protein kinase-like (PK-like)"/>
    <property type="match status" value="1"/>
</dbReference>
<dbReference type="Pfam" id="PF17874">
    <property type="entry name" value="TPR_MalT"/>
    <property type="match status" value="1"/>
</dbReference>
<dbReference type="EMBL" id="SPUH01000001">
    <property type="protein sequence ID" value="TKS55066.1"/>
    <property type="molecule type" value="Genomic_DNA"/>
</dbReference>
<evidence type="ECO:0000256" key="3">
    <source>
        <dbReference type="ARBA" id="ARBA00022777"/>
    </source>
</evidence>
<dbReference type="SMART" id="SM00220">
    <property type="entry name" value="S_TKc"/>
    <property type="match status" value="1"/>
</dbReference>
<dbReference type="CDD" id="cd14014">
    <property type="entry name" value="STKc_PknB_like"/>
    <property type="match status" value="1"/>
</dbReference>
<keyword evidence="10" id="KW-1185">Reference proteome</keyword>
<gene>
    <name evidence="9" type="ORF">E4582_10040</name>
</gene>
<evidence type="ECO:0000313" key="9">
    <source>
        <dbReference type="EMBL" id="TKS55066.1"/>
    </source>
</evidence>
<dbReference type="PROSITE" id="PS00107">
    <property type="entry name" value="PROTEIN_KINASE_ATP"/>
    <property type="match status" value="1"/>
</dbReference>
<evidence type="ECO:0000313" key="10">
    <source>
        <dbReference type="Proteomes" id="UP000298681"/>
    </source>
</evidence>
<keyword evidence="4 5" id="KW-0067">ATP-binding</keyword>
<dbReference type="SMART" id="SM00028">
    <property type="entry name" value="TPR"/>
    <property type="match status" value="4"/>
</dbReference>
<dbReference type="InterPro" id="IPR008271">
    <property type="entry name" value="Ser/Thr_kinase_AS"/>
</dbReference>
<protein>
    <submittedName>
        <fullName evidence="9">Tetratricopeptide repeat protein</fullName>
    </submittedName>
</protein>
<dbReference type="PANTHER" id="PTHR43289">
    <property type="entry name" value="MITOGEN-ACTIVATED PROTEIN KINASE KINASE KINASE 20-RELATED"/>
    <property type="match status" value="1"/>
</dbReference>
<keyword evidence="1" id="KW-0808">Transferase</keyword>
<keyword evidence="3" id="KW-0418">Kinase</keyword>
<dbReference type="GO" id="GO:0005524">
    <property type="term" value="F:ATP binding"/>
    <property type="evidence" value="ECO:0007669"/>
    <property type="project" value="UniProtKB-UniRule"/>
</dbReference>
<dbReference type="GO" id="GO:0004674">
    <property type="term" value="F:protein serine/threonine kinase activity"/>
    <property type="evidence" value="ECO:0007669"/>
    <property type="project" value="TreeGrafter"/>
</dbReference>
<dbReference type="InterPro" id="IPR000719">
    <property type="entry name" value="Prot_kinase_dom"/>
</dbReference>
<dbReference type="InterPro" id="IPR041617">
    <property type="entry name" value="TPR_MalT"/>
</dbReference>
<evidence type="ECO:0000256" key="2">
    <source>
        <dbReference type="ARBA" id="ARBA00022741"/>
    </source>
</evidence>